<feature type="domain" description="TniQ" evidence="2">
    <location>
        <begin position="9"/>
        <end position="133"/>
    </location>
</feature>
<protein>
    <recommendedName>
        <fullName evidence="2">TniQ domain-containing protein</fullName>
    </recommendedName>
</protein>
<sequence length="326" mass="38771">MIPHRQLPCTARPFHDETVNSYLARLAAANHLRIEELREHLGVRMLKKTPMGKLLEPLSTLSGYPVHNLRLAMPEFITEQYTDEPGCIERPATSRHRALKRPACRRCTRAMGITEPVTCWTTHDRNVCLRHRLWIGEGCHRIDDQADLRRLPRVCRAQRHHRNLLVRHGRRWVRERFHEARSIYLQWHKEREFQPQHEIVRRMLNLAAANRRPIRKDLLLPVIFHAEIVALTGLLASRHWEQRLYLGEGSPQRYVEEITRREILAGYQLTEEDDPLFDWIKGRVIQHKFCRVHWRAWGALDPDETTRPTPPNRPSRDFRTSPWPFY</sequence>
<dbReference type="EMBL" id="JAAKZV010000010">
    <property type="protein sequence ID" value="NGN63175.1"/>
    <property type="molecule type" value="Genomic_DNA"/>
</dbReference>
<organism evidence="3 4">
    <name type="scientific">Streptomyces coryli</name>
    <dbReference type="NCBI Taxonomy" id="1128680"/>
    <lineage>
        <taxon>Bacteria</taxon>
        <taxon>Bacillati</taxon>
        <taxon>Actinomycetota</taxon>
        <taxon>Actinomycetes</taxon>
        <taxon>Kitasatosporales</taxon>
        <taxon>Streptomycetaceae</taxon>
        <taxon>Streptomyces</taxon>
    </lineage>
</organism>
<dbReference type="RefSeq" id="WP_165232019.1">
    <property type="nucleotide sequence ID" value="NZ_JAAKZV010000010.1"/>
</dbReference>
<name>A0A6G4TT63_9ACTN</name>
<proteinExistence type="predicted"/>
<comment type="caution">
    <text evidence="3">The sequence shown here is derived from an EMBL/GenBank/DDBJ whole genome shotgun (WGS) entry which is preliminary data.</text>
</comment>
<feature type="region of interest" description="Disordered" evidence="1">
    <location>
        <begin position="303"/>
        <end position="326"/>
    </location>
</feature>
<evidence type="ECO:0000313" key="4">
    <source>
        <dbReference type="Proteomes" id="UP000481583"/>
    </source>
</evidence>
<evidence type="ECO:0000259" key="2">
    <source>
        <dbReference type="Pfam" id="PF06527"/>
    </source>
</evidence>
<gene>
    <name evidence="3" type="ORF">G5C51_04535</name>
</gene>
<evidence type="ECO:0000313" key="3">
    <source>
        <dbReference type="EMBL" id="NGN63175.1"/>
    </source>
</evidence>
<accession>A0A6G4TT63</accession>
<keyword evidence="4" id="KW-1185">Reference proteome</keyword>
<dbReference type="InterPro" id="IPR009492">
    <property type="entry name" value="TniQ"/>
</dbReference>
<reference evidence="3 4" key="1">
    <citation type="submission" date="2020-02" db="EMBL/GenBank/DDBJ databases">
        <title>Whole-genome analyses of novel actinobacteria.</title>
        <authorList>
            <person name="Sahin N."/>
        </authorList>
    </citation>
    <scope>NUCLEOTIDE SEQUENCE [LARGE SCALE GENOMIC DNA]</scope>
    <source>
        <strain evidence="3 4">A7024</strain>
    </source>
</reference>
<dbReference type="AlphaFoldDB" id="A0A6G4TT63"/>
<dbReference type="Proteomes" id="UP000481583">
    <property type="component" value="Unassembled WGS sequence"/>
</dbReference>
<dbReference type="Pfam" id="PF06527">
    <property type="entry name" value="TniQ"/>
    <property type="match status" value="1"/>
</dbReference>
<evidence type="ECO:0000256" key="1">
    <source>
        <dbReference type="SAM" id="MobiDB-lite"/>
    </source>
</evidence>